<evidence type="ECO:0000313" key="5">
    <source>
        <dbReference type="EMBL" id="MBZ9779435.1"/>
    </source>
</evidence>
<dbReference type="InterPro" id="IPR051786">
    <property type="entry name" value="ASN_synthetase/amidase"/>
</dbReference>
<evidence type="ECO:0000259" key="4">
    <source>
        <dbReference type="Pfam" id="PF00733"/>
    </source>
</evidence>
<sequence length="465" mass="54584">MPTIKTPIIPIRQTFVKIKGEPEELDYKAICVFAATGFFWEDSTYWKYQKVLRPGTINEIDEDGYLLSSKPWFKWYYKPQNQSFDASLKQYEELFEQIVDEQIGDQQAILPLSGGLDSRSQAVALHKLGKQVTSYSYSFQDGYKEHQISQQVAKACEFDFQAFEIPPNYLWKCIDELAEINQCYSEFTHPRQMAILNELEKMSGVFCLGHLGDLLFDEVGKNKKNADLVYIKKNIIKKGGFLLANSMWKSWDLDGDFESYLDDLILKSLRSINIENKSAKLRAFKCLNYVPRWSSINLSVFEAAHTITLPYYDDRMCELICQIPEEHLANRKLQIAYILQNSHEVAKITWQDQKPFNLTNFHKNKAPYNLPYRITDKLKRVLNEKTGRKYIQRNWELQFLGKENEKQLESYLFSQDFKTFLDASVVKEAYHKFQNENQVYYSHAVSMLLTLSVWWSKLDKKKVNF</sequence>
<feature type="domain" description="Asparagine synthetase" evidence="4">
    <location>
        <begin position="91"/>
        <end position="454"/>
    </location>
</feature>
<dbReference type="InterPro" id="IPR001962">
    <property type="entry name" value="Asn_synthase"/>
</dbReference>
<dbReference type="Proteomes" id="UP001199314">
    <property type="component" value="Unassembled WGS sequence"/>
</dbReference>
<gene>
    <name evidence="5" type="ORF">LB452_10930</name>
</gene>
<dbReference type="PANTHER" id="PTHR43284:SF1">
    <property type="entry name" value="ASPARAGINE SYNTHETASE"/>
    <property type="match status" value="1"/>
</dbReference>
<protein>
    <recommendedName>
        <fullName evidence="2">asparagine synthase (glutamine-hydrolyzing)</fullName>
        <ecNumber evidence="2">6.3.5.4</ecNumber>
    </recommendedName>
</protein>
<name>A0ABS7XKD9_9FLAO</name>
<proteinExistence type="predicted"/>
<comment type="pathway">
    <text evidence="1">Amino-acid biosynthesis; L-asparagine biosynthesis; L-asparagine from L-aspartate (L-Gln route): step 1/1.</text>
</comment>
<evidence type="ECO:0000313" key="6">
    <source>
        <dbReference type="Proteomes" id="UP001199314"/>
    </source>
</evidence>
<dbReference type="EMBL" id="JAIQZE010000012">
    <property type="protein sequence ID" value="MBZ9779435.1"/>
    <property type="molecule type" value="Genomic_DNA"/>
</dbReference>
<dbReference type="EC" id="6.3.5.4" evidence="2"/>
<dbReference type="SUPFAM" id="SSF52402">
    <property type="entry name" value="Adenine nucleotide alpha hydrolases-like"/>
    <property type="match status" value="1"/>
</dbReference>
<dbReference type="Gene3D" id="3.40.50.620">
    <property type="entry name" value="HUPs"/>
    <property type="match status" value="1"/>
</dbReference>
<reference evidence="6" key="1">
    <citation type="submission" date="2023-07" db="EMBL/GenBank/DDBJ databases">
        <title>Novel species isolated from saline lakes on Tibetan Plateau.</title>
        <authorList>
            <person name="Lu H."/>
        </authorList>
    </citation>
    <scope>NUCLEOTIDE SEQUENCE [LARGE SCALE GENOMIC DNA]</scope>
    <source>
        <strain evidence="6">CAK8W</strain>
    </source>
</reference>
<organism evidence="5 6">
    <name type="scientific">Psychroflexus longus</name>
    <dbReference type="NCBI Taxonomy" id="2873596"/>
    <lineage>
        <taxon>Bacteria</taxon>
        <taxon>Pseudomonadati</taxon>
        <taxon>Bacteroidota</taxon>
        <taxon>Flavobacteriia</taxon>
        <taxon>Flavobacteriales</taxon>
        <taxon>Flavobacteriaceae</taxon>
        <taxon>Psychroflexus</taxon>
    </lineage>
</organism>
<accession>A0ABS7XKD9</accession>
<evidence type="ECO:0000256" key="3">
    <source>
        <dbReference type="ARBA" id="ARBA00048741"/>
    </source>
</evidence>
<comment type="catalytic activity">
    <reaction evidence="3">
        <text>L-aspartate + L-glutamine + ATP + H2O = L-asparagine + L-glutamate + AMP + diphosphate + H(+)</text>
        <dbReference type="Rhea" id="RHEA:12228"/>
        <dbReference type="ChEBI" id="CHEBI:15377"/>
        <dbReference type="ChEBI" id="CHEBI:15378"/>
        <dbReference type="ChEBI" id="CHEBI:29985"/>
        <dbReference type="ChEBI" id="CHEBI:29991"/>
        <dbReference type="ChEBI" id="CHEBI:30616"/>
        <dbReference type="ChEBI" id="CHEBI:33019"/>
        <dbReference type="ChEBI" id="CHEBI:58048"/>
        <dbReference type="ChEBI" id="CHEBI:58359"/>
        <dbReference type="ChEBI" id="CHEBI:456215"/>
        <dbReference type="EC" id="6.3.5.4"/>
    </reaction>
</comment>
<evidence type="ECO:0000256" key="2">
    <source>
        <dbReference type="ARBA" id="ARBA00012737"/>
    </source>
</evidence>
<dbReference type="InterPro" id="IPR014729">
    <property type="entry name" value="Rossmann-like_a/b/a_fold"/>
</dbReference>
<dbReference type="RefSeq" id="WP_224461772.1">
    <property type="nucleotide sequence ID" value="NZ_JAIQZE010000012.1"/>
</dbReference>
<evidence type="ECO:0000256" key="1">
    <source>
        <dbReference type="ARBA" id="ARBA00005187"/>
    </source>
</evidence>
<comment type="caution">
    <text evidence="5">The sequence shown here is derived from an EMBL/GenBank/DDBJ whole genome shotgun (WGS) entry which is preliminary data.</text>
</comment>
<keyword evidence="6" id="KW-1185">Reference proteome</keyword>
<dbReference type="Pfam" id="PF00733">
    <property type="entry name" value="Asn_synthase"/>
    <property type="match status" value="1"/>
</dbReference>
<dbReference type="PANTHER" id="PTHR43284">
    <property type="entry name" value="ASPARAGINE SYNTHETASE (GLUTAMINE-HYDROLYZING)"/>
    <property type="match status" value="1"/>
</dbReference>